<dbReference type="GeneID" id="89492208"/>
<reference evidence="2 3" key="1">
    <citation type="submission" date="2022-06" db="EMBL/GenBank/DDBJ databases">
        <title>Chromosome and plasmid sequencings of Enterobacteriales species co-exiting double carbapenemases.</title>
        <authorList>
            <person name="Fu Y."/>
        </authorList>
    </citation>
    <scope>NUCLEOTIDE SEQUENCE [LARGE SCALE GENOMIC DNA]</scope>
    <source>
        <strain evidence="2 3">21030615019</strain>
    </source>
</reference>
<evidence type="ECO:0000313" key="2">
    <source>
        <dbReference type="EMBL" id="MDT0135636.1"/>
    </source>
</evidence>
<organism evidence="2 3">
    <name type="scientific">Providencia huaxiensis</name>
    <dbReference type="NCBI Taxonomy" id="2027290"/>
    <lineage>
        <taxon>Bacteria</taxon>
        <taxon>Pseudomonadati</taxon>
        <taxon>Pseudomonadota</taxon>
        <taxon>Gammaproteobacteria</taxon>
        <taxon>Enterobacterales</taxon>
        <taxon>Morganellaceae</taxon>
        <taxon>Providencia</taxon>
    </lineage>
</organism>
<evidence type="ECO:0000313" key="3">
    <source>
        <dbReference type="Proteomes" id="UP001252207"/>
    </source>
</evidence>
<dbReference type="EMBL" id="JANAVW010000002">
    <property type="protein sequence ID" value="MDT0135636.1"/>
    <property type="molecule type" value="Genomic_DNA"/>
</dbReference>
<name>A0ABU2J2S6_9GAMM</name>
<accession>A0ABU2J2S6</accession>
<dbReference type="RefSeq" id="WP_011039705.1">
    <property type="nucleotide sequence ID" value="NZ_CP145911.1"/>
</dbReference>
<evidence type="ECO:0008006" key="4">
    <source>
        <dbReference type="Google" id="ProtNLM"/>
    </source>
</evidence>
<proteinExistence type="predicted"/>
<keyword evidence="1" id="KW-0812">Transmembrane</keyword>
<comment type="caution">
    <text evidence="2">The sequence shown here is derived from an EMBL/GenBank/DDBJ whole genome shotgun (WGS) entry which is preliminary data.</text>
</comment>
<keyword evidence="1" id="KW-1133">Transmembrane helix</keyword>
<keyword evidence="1" id="KW-0472">Membrane</keyword>
<sequence>MTGVLLRPLLRHERIKIKARIDMFSGKYGLQTGSEYHECLISFVKSEKMNGNLSLRKYNFIACLKWVLPILIIFTGIYFLGAIYLFIVESSLLSLVIAIALGAALIIVLSILSIFPFDLQSQFDAIDGRFDDESLLRLCKHNAPDDVIDQIIRALKNGNTLSFSELYDIFWLCSRTSAGVDGGRLLAERYAQIKCRVRLRPFTKGHTE</sequence>
<evidence type="ECO:0000256" key="1">
    <source>
        <dbReference type="SAM" id="Phobius"/>
    </source>
</evidence>
<feature type="transmembrane region" description="Helical" evidence="1">
    <location>
        <begin position="93"/>
        <end position="115"/>
    </location>
</feature>
<protein>
    <recommendedName>
        <fullName evidence="4">Inner membrane protein</fullName>
    </recommendedName>
</protein>
<feature type="transmembrane region" description="Helical" evidence="1">
    <location>
        <begin position="66"/>
        <end position="87"/>
    </location>
</feature>
<keyword evidence="3" id="KW-1185">Reference proteome</keyword>
<gene>
    <name evidence="2" type="ORF">NLX89_20220</name>
</gene>
<dbReference type="Proteomes" id="UP001252207">
    <property type="component" value="Unassembled WGS sequence"/>
</dbReference>